<dbReference type="Pfam" id="PF00488">
    <property type="entry name" value="MutS_V"/>
    <property type="match status" value="1"/>
</dbReference>
<feature type="domain" description="DNA mismatch repair proteins mutS family" evidence="10">
    <location>
        <begin position="689"/>
        <end position="705"/>
    </location>
</feature>
<dbReference type="GeneID" id="76201535"/>
<reference evidence="11 12" key="1">
    <citation type="journal article" date="2019" name="Int. J. Syst. Evol. Microbiol.">
        <title>The Global Catalogue of Microorganisms (GCM) 10K type strain sequencing project: providing services to taxonomists for standard genome sequencing and annotation.</title>
        <authorList>
            <consortium name="The Broad Institute Genomics Platform"/>
            <consortium name="The Broad Institute Genome Sequencing Center for Infectious Disease"/>
            <person name="Wu L."/>
            <person name="Ma J."/>
        </authorList>
    </citation>
    <scope>NUCLEOTIDE SEQUENCE [LARGE SCALE GENOMIC DNA]</scope>
    <source>
        <strain evidence="11 12">RDMS1</strain>
    </source>
</reference>
<dbReference type="InterPro" id="IPR045076">
    <property type="entry name" value="MutS"/>
</dbReference>
<dbReference type="InterPro" id="IPR000432">
    <property type="entry name" value="DNA_mismatch_repair_MutS_C"/>
</dbReference>
<dbReference type="Gene3D" id="1.10.1420.10">
    <property type="match status" value="2"/>
</dbReference>
<dbReference type="InterPro" id="IPR016151">
    <property type="entry name" value="DNA_mismatch_repair_MutS_N"/>
</dbReference>
<evidence type="ECO:0000256" key="5">
    <source>
        <dbReference type="ARBA" id="ARBA00023125"/>
    </source>
</evidence>
<keyword evidence="5 7" id="KW-0238">DNA-binding</keyword>
<dbReference type="Gene3D" id="3.30.420.110">
    <property type="entry name" value="MutS, connector domain"/>
    <property type="match status" value="1"/>
</dbReference>
<dbReference type="SMART" id="SM00533">
    <property type="entry name" value="MUTSd"/>
    <property type="match status" value="1"/>
</dbReference>
<dbReference type="Gene3D" id="3.40.1170.10">
    <property type="entry name" value="DNA repair protein MutS, domain I"/>
    <property type="match status" value="1"/>
</dbReference>
<dbReference type="PROSITE" id="PS00486">
    <property type="entry name" value="DNA_MISMATCH_REPAIR_2"/>
    <property type="match status" value="1"/>
</dbReference>
<keyword evidence="6 7" id="KW-0234">DNA repair</keyword>
<dbReference type="PANTHER" id="PTHR11361:SF34">
    <property type="entry name" value="DNA MISMATCH REPAIR PROTEIN MSH1, MITOCHONDRIAL"/>
    <property type="match status" value="1"/>
</dbReference>
<dbReference type="NCBIfam" id="NF003810">
    <property type="entry name" value="PRK05399.1"/>
    <property type="match status" value="1"/>
</dbReference>
<dbReference type="NCBIfam" id="TIGR01070">
    <property type="entry name" value="mutS1"/>
    <property type="match status" value="1"/>
</dbReference>
<proteinExistence type="inferred from homology"/>
<dbReference type="Pfam" id="PF05188">
    <property type="entry name" value="MutS_II"/>
    <property type="match status" value="1"/>
</dbReference>
<dbReference type="AlphaFoldDB" id="A0ABD5YQR1"/>
<dbReference type="GO" id="GO:0003684">
    <property type="term" value="F:damaged DNA binding"/>
    <property type="evidence" value="ECO:0007669"/>
    <property type="project" value="UniProtKB-UniRule"/>
</dbReference>
<dbReference type="CDD" id="cd03284">
    <property type="entry name" value="ABC_MutS1"/>
    <property type="match status" value="1"/>
</dbReference>
<organism evidence="11 12">
    <name type="scientific">Halocatena marina</name>
    <dbReference type="NCBI Taxonomy" id="2934937"/>
    <lineage>
        <taxon>Archaea</taxon>
        <taxon>Methanobacteriati</taxon>
        <taxon>Methanobacteriota</taxon>
        <taxon>Stenosarchaea group</taxon>
        <taxon>Halobacteria</taxon>
        <taxon>Halobacteriales</taxon>
        <taxon>Natronomonadaceae</taxon>
        <taxon>Halocatena</taxon>
    </lineage>
</organism>
<protein>
    <recommendedName>
        <fullName evidence="7 8">DNA mismatch repair protein MutS</fullName>
    </recommendedName>
</protein>
<accession>A0ABD5YQR1</accession>
<evidence type="ECO:0000256" key="4">
    <source>
        <dbReference type="ARBA" id="ARBA00022840"/>
    </source>
</evidence>
<dbReference type="InterPro" id="IPR007696">
    <property type="entry name" value="DNA_mismatch_repair_MutS_core"/>
</dbReference>
<evidence type="ECO:0000256" key="1">
    <source>
        <dbReference type="ARBA" id="ARBA00006271"/>
    </source>
</evidence>
<evidence type="ECO:0000313" key="12">
    <source>
        <dbReference type="Proteomes" id="UP001596417"/>
    </source>
</evidence>
<dbReference type="SUPFAM" id="SSF53150">
    <property type="entry name" value="DNA repair protein MutS, domain II"/>
    <property type="match status" value="1"/>
</dbReference>
<comment type="similarity">
    <text evidence="1 7 9">Belongs to the DNA mismatch repair MutS family.</text>
</comment>
<dbReference type="PANTHER" id="PTHR11361">
    <property type="entry name" value="DNA MISMATCH REPAIR PROTEIN MUTS FAMILY MEMBER"/>
    <property type="match status" value="1"/>
</dbReference>
<dbReference type="InterPro" id="IPR005748">
    <property type="entry name" value="DNA_mismatch_repair_MutS"/>
</dbReference>
<dbReference type="FunFam" id="3.40.50.300:FF:000870">
    <property type="entry name" value="MutS protein homolog 4"/>
    <property type="match status" value="1"/>
</dbReference>
<dbReference type="InterPro" id="IPR007861">
    <property type="entry name" value="DNA_mismatch_repair_MutS_clamp"/>
</dbReference>
<evidence type="ECO:0000256" key="7">
    <source>
        <dbReference type="HAMAP-Rule" id="MF_00096"/>
    </source>
</evidence>
<keyword evidence="3 7" id="KW-0227">DNA damage</keyword>
<dbReference type="InterPro" id="IPR007860">
    <property type="entry name" value="DNA_mmatch_repair_MutS_con_dom"/>
</dbReference>
<evidence type="ECO:0000256" key="6">
    <source>
        <dbReference type="ARBA" id="ARBA00023204"/>
    </source>
</evidence>
<sequence>MTAEGIVGEYLALKRESEADLLAMQMGDFYEFFHEDAVTVGQELDLKVSERSSGGKTYKMAGVPVDDLTPYVSGLVERGYRVAVADQHETENGHERSITRVVTPGTLLETTTEDAQYLAAIVEGGSEGRTDEDEYGLAFVDITTGQFHVTTVSEADSVLTECYRFTPTEVLPGPDVRGNDRLLERLHERVETNSTLHATAAFEPGRARHTVREQFGEIEASVGLENEAAIRAAGASLSYIEETGMGALAAVTRLQRYQADDHVELDATTQRNLELAETMTGSGKSLFETIDHTVTSAGGRLLKEWLTRPRRSRGELERRQACIAALCETAMVREELRELLENVSDLERLASRSVSGSADAHDLLRMRDTLALLPQVGERIERTNRLAGSPLSDIITRPDRTAAADLHAALEDALAEDPPQTLTQGGLIRKGFDDELDALIEEHEGATEWIETLAEREQNRHNIGRLTVDRNKTDGYYIQVPKSETANVPEEYEGIKTLKNSQRYVTDDLREHERDILRLEEQRGELEYELFEELRTQAAEQASLLQDVGRALAELDTLMGLAVHAVRHDWTQPTLTAPGPIDIETGRHPVVETQTEFVPNDLSMTEDWRFLVVTGPNMSGKSTYMRQTALIVLLAQIGSFIPAHSATIGLVDGIYTRVGALDELAQGRSTFMVEMQELSNILHSATEDSLVILDEVGRGTATYDGISIAWAATEYLHNQIKSKTLFATHYHELTDLADRLPGVHNVHMAAEDRDGDVTFLWTIDDGPADRSYGVHVAELASVPEPVVDRARTVLRRLREDKAINVRGGESTGDDTQQVVFDLGSGQFRRTSADGGDDASLDPDKKAVLEALEDINVNEESPVDLMGKVKHWQEQLEE</sequence>
<dbReference type="InterPro" id="IPR007695">
    <property type="entry name" value="DNA_mismatch_repair_MutS-lik_N"/>
</dbReference>
<dbReference type="InterPro" id="IPR036187">
    <property type="entry name" value="DNA_mismatch_repair_MutS_sf"/>
</dbReference>
<dbReference type="SUPFAM" id="SSF55271">
    <property type="entry name" value="DNA repair protein MutS, domain I"/>
    <property type="match status" value="1"/>
</dbReference>
<keyword evidence="4 7" id="KW-0067">ATP-binding</keyword>
<dbReference type="HAMAP" id="MF_00096">
    <property type="entry name" value="MutS"/>
    <property type="match status" value="1"/>
</dbReference>
<dbReference type="InterPro" id="IPR027417">
    <property type="entry name" value="P-loop_NTPase"/>
</dbReference>
<dbReference type="SMART" id="SM00534">
    <property type="entry name" value="MUTSac"/>
    <property type="match status" value="1"/>
</dbReference>
<evidence type="ECO:0000256" key="8">
    <source>
        <dbReference type="NCBIfam" id="TIGR01070"/>
    </source>
</evidence>
<dbReference type="Pfam" id="PF05190">
    <property type="entry name" value="MutS_IV"/>
    <property type="match status" value="1"/>
</dbReference>
<evidence type="ECO:0000313" key="11">
    <source>
        <dbReference type="EMBL" id="MFC7191759.1"/>
    </source>
</evidence>
<feature type="binding site" evidence="7">
    <location>
        <begin position="615"/>
        <end position="622"/>
    </location>
    <ligand>
        <name>ATP</name>
        <dbReference type="ChEBI" id="CHEBI:30616"/>
    </ligand>
</feature>
<dbReference type="InterPro" id="IPR017261">
    <property type="entry name" value="DNA_mismatch_repair_MutS/MSH"/>
</dbReference>
<evidence type="ECO:0000256" key="3">
    <source>
        <dbReference type="ARBA" id="ARBA00022763"/>
    </source>
</evidence>
<dbReference type="PIRSF" id="PIRSF037677">
    <property type="entry name" value="DNA_mis_repair_Msh6"/>
    <property type="match status" value="1"/>
</dbReference>
<keyword evidence="12" id="KW-1185">Reference proteome</keyword>
<dbReference type="GO" id="GO:0006298">
    <property type="term" value="P:mismatch repair"/>
    <property type="evidence" value="ECO:0007669"/>
    <property type="project" value="UniProtKB-UniRule"/>
</dbReference>
<dbReference type="GO" id="GO:0005524">
    <property type="term" value="F:ATP binding"/>
    <property type="evidence" value="ECO:0007669"/>
    <property type="project" value="UniProtKB-UniRule"/>
</dbReference>
<evidence type="ECO:0000259" key="10">
    <source>
        <dbReference type="PROSITE" id="PS00486"/>
    </source>
</evidence>
<comment type="caution">
    <text evidence="11">The sequence shown here is derived from an EMBL/GenBank/DDBJ whole genome shotgun (WGS) entry which is preliminary data.</text>
</comment>
<dbReference type="Gene3D" id="3.40.50.300">
    <property type="entry name" value="P-loop containing nucleotide triphosphate hydrolases"/>
    <property type="match status" value="1"/>
</dbReference>
<comment type="function">
    <text evidence="7">This protein is involved in the repair of mismatches in DNA. It is possible that it carries out the mismatch recognition step. This protein has a weak ATPase activity.</text>
</comment>
<name>A0ABD5YQR1_9EURY</name>
<gene>
    <name evidence="7 11" type="primary">mutS</name>
    <name evidence="11" type="ORF">ACFQL7_19525</name>
</gene>
<dbReference type="InterPro" id="IPR036678">
    <property type="entry name" value="MutS_con_dom_sf"/>
</dbReference>
<dbReference type="Pfam" id="PF01624">
    <property type="entry name" value="MutS_I"/>
    <property type="match status" value="1"/>
</dbReference>
<keyword evidence="2 7" id="KW-0547">Nucleotide-binding</keyword>
<dbReference type="RefSeq" id="WP_264555471.1">
    <property type="nucleotide sequence ID" value="NZ_CP109979.1"/>
</dbReference>
<evidence type="ECO:0000256" key="9">
    <source>
        <dbReference type="RuleBase" id="RU003756"/>
    </source>
</evidence>
<evidence type="ECO:0000256" key="2">
    <source>
        <dbReference type="ARBA" id="ARBA00022741"/>
    </source>
</evidence>
<dbReference type="Pfam" id="PF05192">
    <property type="entry name" value="MutS_III"/>
    <property type="match status" value="1"/>
</dbReference>
<dbReference type="EMBL" id="JBHTAX010000001">
    <property type="protein sequence ID" value="MFC7191759.1"/>
    <property type="molecule type" value="Genomic_DNA"/>
</dbReference>
<dbReference type="SUPFAM" id="SSF52540">
    <property type="entry name" value="P-loop containing nucleoside triphosphate hydrolases"/>
    <property type="match status" value="1"/>
</dbReference>
<dbReference type="SUPFAM" id="SSF48334">
    <property type="entry name" value="DNA repair protein MutS, domain III"/>
    <property type="match status" value="1"/>
</dbReference>
<dbReference type="Proteomes" id="UP001596417">
    <property type="component" value="Unassembled WGS sequence"/>
</dbReference>